<dbReference type="PIRSF" id="PIRSF009120">
    <property type="entry name" value="UCP009120_prtse"/>
    <property type="match status" value="1"/>
</dbReference>
<reference evidence="1 2" key="1">
    <citation type="submission" date="2017-01" db="EMBL/GenBank/DDBJ databases">
        <authorList>
            <person name="Mah S.A."/>
            <person name="Swanson W.J."/>
            <person name="Moy G.W."/>
            <person name="Vacquier V.D."/>
        </authorList>
    </citation>
    <scope>NUCLEOTIDE SEQUENCE [LARGE SCALE GENOMIC DNA]</scope>
    <source>
        <strain evidence="1 2">DSM 11589</strain>
    </source>
</reference>
<dbReference type="InterPro" id="IPR016545">
    <property type="entry name" value="UCP009120_prtse"/>
</dbReference>
<evidence type="ECO:0000313" key="1">
    <source>
        <dbReference type="EMBL" id="SIS71281.1"/>
    </source>
</evidence>
<dbReference type="SUPFAM" id="SSF56235">
    <property type="entry name" value="N-terminal nucleophile aminohydrolases (Ntn hydrolases)"/>
    <property type="match status" value="1"/>
</dbReference>
<keyword evidence="1" id="KW-0378">Hydrolase</keyword>
<organism evidence="1 2">
    <name type="scientific">Insolitispirillum peregrinum</name>
    <dbReference type="NCBI Taxonomy" id="80876"/>
    <lineage>
        <taxon>Bacteria</taxon>
        <taxon>Pseudomonadati</taxon>
        <taxon>Pseudomonadota</taxon>
        <taxon>Alphaproteobacteria</taxon>
        <taxon>Rhodospirillales</taxon>
        <taxon>Novispirillaceae</taxon>
        <taxon>Insolitispirillum</taxon>
    </lineage>
</organism>
<dbReference type="EMBL" id="FTOA01000003">
    <property type="protein sequence ID" value="SIS71281.1"/>
    <property type="molecule type" value="Genomic_DNA"/>
</dbReference>
<dbReference type="InterPro" id="IPR029055">
    <property type="entry name" value="Ntn_hydrolases_N"/>
</dbReference>
<dbReference type="GO" id="GO:0000502">
    <property type="term" value="C:proteasome complex"/>
    <property type="evidence" value="ECO:0007669"/>
    <property type="project" value="UniProtKB-KW"/>
</dbReference>
<sequence length="253" mass="27767">MTYCLGISLDAGLVMMSDSRTNAGVDHVAQFQKMRVWEQPGERAIILLSAGNLAITQAVVSHLEDKVRLPKAEAAARKKQGTLLTCPGMTVAAQLVGDAVRKVYDRDAERLKQQGSDFVASFLLAGQIKGGPMRLFMVYSAGNFIEASSDTNFLQIGETKYGKPILDRVVNPLTPLPEAVKCALVSVDSTMRSNLSVGCPIDVAVIRTDECRISWRRRYAETDPYWGNLRRQWGDGVKTIFGQLDDPDLSDGK</sequence>
<accession>A0A1N7LBW8</accession>
<evidence type="ECO:0000313" key="2">
    <source>
        <dbReference type="Proteomes" id="UP000185678"/>
    </source>
</evidence>
<dbReference type="GO" id="GO:0008233">
    <property type="term" value="F:peptidase activity"/>
    <property type="evidence" value="ECO:0007669"/>
    <property type="project" value="UniProtKB-KW"/>
</dbReference>
<keyword evidence="2" id="KW-1185">Reference proteome</keyword>
<dbReference type="AlphaFoldDB" id="A0A1N7LBW8"/>
<dbReference type="Gene3D" id="3.60.20.10">
    <property type="entry name" value="Glutamine Phosphoribosylpyrophosphate, subunit 1, domain 1"/>
    <property type="match status" value="1"/>
</dbReference>
<dbReference type="RefSeq" id="WP_076399860.1">
    <property type="nucleotide sequence ID" value="NZ_FTOA01000003.1"/>
</dbReference>
<keyword evidence="1" id="KW-0647">Proteasome</keyword>
<dbReference type="CDD" id="cd03765">
    <property type="entry name" value="proteasome_beta_bacterial"/>
    <property type="match status" value="1"/>
</dbReference>
<gene>
    <name evidence="1" type="ORF">SAMN05421779_103231</name>
</gene>
<keyword evidence="1" id="KW-0645">Protease</keyword>
<proteinExistence type="predicted"/>
<dbReference type="STRING" id="80876.SAMN05421779_103231"/>
<dbReference type="GO" id="GO:0006508">
    <property type="term" value="P:proteolysis"/>
    <property type="evidence" value="ECO:0007669"/>
    <property type="project" value="UniProtKB-KW"/>
</dbReference>
<dbReference type="Proteomes" id="UP000185678">
    <property type="component" value="Unassembled WGS sequence"/>
</dbReference>
<name>A0A1N7LBW8_9PROT</name>
<protein>
    <submittedName>
        <fullName evidence="1">Putative proteasome-type protease</fullName>
    </submittedName>
</protein>
<dbReference type="OrthoDB" id="9786336at2"/>